<accession>A0A941DUU7</accession>
<feature type="transmembrane region" description="Helical" evidence="1">
    <location>
        <begin position="107"/>
        <end position="128"/>
    </location>
</feature>
<organism evidence="2 3">
    <name type="scientific">Virgibacillus salarius</name>
    <dbReference type="NCBI Taxonomy" id="447199"/>
    <lineage>
        <taxon>Bacteria</taxon>
        <taxon>Bacillati</taxon>
        <taxon>Bacillota</taxon>
        <taxon>Bacilli</taxon>
        <taxon>Bacillales</taxon>
        <taxon>Bacillaceae</taxon>
        <taxon>Virgibacillus</taxon>
    </lineage>
</organism>
<dbReference type="RefSeq" id="WP_026680035.1">
    <property type="nucleotide sequence ID" value="NZ_BAAACY010000076.1"/>
</dbReference>
<protein>
    <submittedName>
        <fullName evidence="2">DUF624 domain-containing protein</fullName>
    </submittedName>
</protein>
<dbReference type="AlphaFoldDB" id="A0A941DUU7"/>
<keyword evidence="1" id="KW-0472">Membrane</keyword>
<keyword evidence="1" id="KW-0812">Transmembrane</keyword>
<sequence length="206" mass="24341">MSLFNGFLRWIYDFGNWLYKVMYLHILWVAFTLLGLIVFGVSPATTALYTVMHKWYEKDFDIPIFKNFYAVYKQHFKTSNAFGILFMSIGAFMYIDIAISKNYIQSFYFHALLLFIGSLYVIMLLYFYPVFVRYNLKFHQYIKQSFLIALARPLETIAMIISIILLLYVFYFLPILLVFAGSSIIATPIMWFAHQACLQIENKQMS</sequence>
<dbReference type="Proteomes" id="UP000675284">
    <property type="component" value="Unassembled WGS sequence"/>
</dbReference>
<reference evidence="2" key="1">
    <citation type="submission" date="2021-04" db="EMBL/GenBank/DDBJ databases">
        <title>Isolation and polyphasic classification of algal microorganism.</title>
        <authorList>
            <person name="Wang S."/>
        </authorList>
    </citation>
    <scope>NUCLEOTIDE SEQUENCE</scope>
    <source>
        <strain evidence="2">720a</strain>
    </source>
</reference>
<feature type="transmembrane region" description="Helical" evidence="1">
    <location>
        <begin position="81"/>
        <end position="101"/>
    </location>
</feature>
<dbReference type="InterPro" id="IPR006938">
    <property type="entry name" value="DUF624"/>
</dbReference>
<comment type="caution">
    <text evidence="2">The sequence shown here is derived from an EMBL/GenBank/DDBJ whole genome shotgun (WGS) entry which is preliminary data.</text>
</comment>
<feature type="transmembrane region" description="Helical" evidence="1">
    <location>
        <begin position="149"/>
        <end position="169"/>
    </location>
</feature>
<feature type="transmembrane region" description="Helical" evidence="1">
    <location>
        <begin position="175"/>
        <end position="193"/>
    </location>
</feature>
<evidence type="ECO:0000313" key="2">
    <source>
        <dbReference type="EMBL" id="MBR7795777.1"/>
    </source>
</evidence>
<dbReference type="EMBL" id="JAGSOT010000015">
    <property type="protein sequence ID" value="MBR7795777.1"/>
    <property type="molecule type" value="Genomic_DNA"/>
</dbReference>
<evidence type="ECO:0000256" key="1">
    <source>
        <dbReference type="SAM" id="Phobius"/>
    </source>
</evidence>
<gene>
    <name evidence="2" type="ORF">KCX74_06940</name>
</gene>
<feature type="transmembrane region" description="Helical" evidence="1">
    <location>
        <begin position="26"/>
        <end position="51"/>
    </location>
</feature>
<dbReference type="Pfam" id="PF04854">
    <property type="entry name" value="DUF624"/>
    <property type="match status" value="1"/>
</dbReference>
<keyword evidence="3" id="KW-1185">Reference proteome</keyword>
<keyword evidence="1" id="KW-1133">Transmembrane helix</keyword>
<evidence type="ECO:0000313" key="3">
    <source>
        <dbReference type="Proteomes" id="UP000675284"/>
    </source>
</evidence>
<name>A0A941DUU7_9BACI</name>
<proteinExistence type="predicted"/>